<feature type="non-terminal residue" evidence="1">
    <location>
        <position position="62"/>
    </location>
</feature>
<dbReference type="EMBL" id="JF974300">
    <property type="protein sequence ID" value="AET72536.1"/>
    <property type="molecule type" value="Genomic_DNA"/>
</dbReference>
<accession>G8EYF6</accession>
<dbReference type="Proteomes" id="UP000297398">
    <property type="component" value="Segment"/>
</dbReference>
<sequence length="62" mass="6627">MKALIVLPLAVSLLGFIANPAHSYPLDCNSYGGQTTCRGYDPQVGSFTAENNGLGEVRIRTQ</sequence>
<reference evidence="1 2" key="1">
    <citation type="submission" date="2010-12" db="EMBL/GenBank/DDBJ databases">
        <title>The Genome Sequence of Synechococcus phage S-CBP42.</title>
        <authorList>
            <consortium name="The Broad Institute Genome Sequencing Platform"/>
            <person name="Henn M.R."/>
            <person name="Chen F."/>
            <person name="Wang K."/>
            <person name="Levin J."/>
            <person name="Malboeuf C."/>
            <person name="Casali M."/>
            <person name="Russ C."/>
            <person name="Lennon N."/>
            <person name="Chapman S.B."/>
            <person name="Erlich R."/>
            <person name="Young S.K."/>
            <person name="Yandava C."/>
            <person name="Zeng Q."/>
            <person name="Alvarado L."/>
            <person name="Anderson S."/>
            <person name="Berlin A."/>
            <person name="Chen Z."/>
            <person name="Freedman E."/>
            <person name="Gellesch M."/>
            <person name="Goldberg J."/>
            <person name="Green L."/>
            <person name="Griggs A."/>
            <person name="Gujja S."/>
            <person name="Heilman E.R."/>
            <person name="Heiman D."/>
            <person name="Hollinger A."/>
            <person name="Howarth C."/>
            <person name="Larson L."/>
            <person name="Mehta T."/>
            <person name="Pearson M."/>
            <person name="Roberts A."/>
            <person name="Ryan E."/>
            <person name="Saif S."/>
            <person name="Shea T."/>
            <person name="Shenoy N."/>
            <person name="Sisk P."/>
            <person name="Stolte C."/>
            <person name="Sykes S."/>
            <person name="White J."/>
            <person name="Haas B."/>
            <person name="Nusbaum C."/>
            <person name="Birren B."/>
        </authorList>
    </citation>
    <scope>NUCLEOTIDE SEQUENCE [LARGE SCALE GENOMIC DNA]</scope>
</reference>
<proteinExistence type="predicted"/>
<evidence type="ECO:0000313" key="2">
    <source>
        <dbReference type="Proteomes" id="UP000297398"/>
    </source>
</evidence>
<gene>
    <name evidence="1" type="ORF">SXGG_00039</name>
</gene>
<protein>
    <submittedName>
        <fullName evidence="1">Uncharacterized protein</fullName>
    </submittedName>
</protein>
<organism evidence="1 2">
    <name type="scientific">Synechococcus phage S-CBP42</name>
    <dbReference type="NCBI Taxonomy" id="461711"/>
    <lineage>
        <taxon>Viruses</taxon>
        <taxon>Duplodnaviria</taxon>
        <taxon>Heunggongvirae</taxon>
        <taxon>Uroviricota</taxon>
        <taxon>Caudoviricetes</taxon>
        <taxon>Autographivirales</taxon>
        <taxon>Aegirvirus</taxon>
        <taxon>Aegirvirus SCBP42</taxon>
    </lineage>
</organism>
<name>G8EYF6_9CAUD</name>
<evidence type="ECO:0000313" key="1">
    <source>
        <dbReference type="EMBL" id="AET72536.1"/>
    </source>
</evidence>